<sequence length="308" mass="34485">MGSIGQNIFSTPPKDLHRWPAKVISTLTGGHVDNDSTVSVRYTGRCFCIHMSPRFLRNSPKATTLYLKYLQAIQPDGPGAFEEVYEEDVYEWIVGLFLPIFMRLAPEPLPSFDPDRIRSGEAKPALSEMPTIVKVGLDGLERTTTCFFKAFLGLGIPGGPLNRELDVYKNIHTSDLSEDVSVGRLVGVAYEHRRDSAVGLLLRYVDHQGTLHDAIQDNPRVELRKKWAAQIDKAVHELHRIGSVWGDAKPGNILIDKQDNAWITDFEGGYTPGWVDPDKAGTVEGDVQGLERIIRFIFEGPDIIYELR</sequence>
<feature type="domain" description="Protein kinase" evidence="1">
    <location>
        <begin position="70"/>
        <end position="308"/>
    </location>
</feature>
<dbReference type="eggNOG" id="ENOG502SQ23">
    <property type="taxonomic scope" value="Eukaryota"/>
</dbReference>
<dbReference type="HOGENOM" id="CLU_035264_1_1_1"/>
<dbReference type="PROSITE" id="PS50011">
    <property type="entry name" value="PROTEIN_KINASE_DOM"/>
    <property type="match status" value="1"/>
</dbReference>
<keyword evidence="2" id="KW-0808">Transferase</keyword>
<accession>T5ALX8</accession>
<proteinExistence type="predicted"/>
<dbReference type="GO" id="GO:0004672">
    <property type="term" value="F:protein kinase activity"/>
    <property type="evidence" value="ECO:0007669"/>
    <property type="project" value="InterPro"/>
</dbReference>
<dbReference type="EMBL" id="KE652202">
    <property type="protein sequence ID" value="EQL03594.1"/>
    <property type="molecule type" value="Genomic_DNA"/>
</dbReference>
<organism evidence="2 3">
    <name type="scientific">Ophiocordyceps sinensis (strain Co18 / CGMCC 3.14243)</name>
    <name type="common">Yarsagumba caterpillar fungus</name>
    <name type="synonym">Hirsutella sinensis</name>
    <dbReference type="NCBI Taxonomy" id="911162"/>
    <lineage>
        <taxon>Eukaryota</taxon>
        <taxon>Fungi</taxon>
        <taxon>Dikarya</taxon>
        <taxon>Ascomycota</taxon>
        <taxon>Pezizomycotina</taxon>
        <taxon>Sordariomycetes</taxon>
        <taxon>Hypocreomycetidae</taxon>
        <taxon>Hypocreales</taxon>
        <taxon>Ophiocordycipitaceae</taxon>
        <taxon>Ophiocordyceps</taxon>
    </lineage>
</organism>
<name>T5ALX8_OPHSC</name>
<protein>
    <submittedName>
        <fullName evidence="2">Protein kinase-like domain protein</fullName>
    </submittedName>
</protein>
<dbReference type="InterPro" id="IPR000719">
    <property type="entry name" value="Prot_kinase_dom"/>
</dbReference>
<evidence type="ECO:0000313" key="2">
    <source>
        <dbReference type="EMBL" id="EQL03594.1"/>
    </source>
</evidence>
<dbReference type="AlphaFoldDB" id="T5ALX8"/>
<dbReference type="GO" id="GO:0005524">
    <property type="term" value="F:ATP binding"/>
    <property type="evidence" value="ECO:0007669"/>
    <property type="project" value="InterPro"/>
</dbReference>
<reference evidence="2 3" key="1">
    <citation type="journal article" date="2013" name="Chin. Sci. Bull.">
        <title>Genome survey uncovers the secrets of sex and lifestyle in caterpillar fungus.</title>
        <authorList>
            <person name="Hu X."/>
            <person name="Zhang Y."/>
            <person name="Xiao G."/>
            <person name="Zheng P."/>
            <person name="Xia Y."/>
            <person name="Zhang X."/>
            <person name="St Leger R.J."/>
            <person name="Liu X."/>
            <person name="Wang C."/>
        </authorList>
    </citation>
    <scope>NUCLEOTIDE SEQUENCE [LARGE SCALE GENOMIC DNA]</scope>
    <source>
        <strain evidence="3">Co18 / CGMCC 3.14243</strain>
        <tissue evidence="2">Fruit-body</tissue>
    </source>
</reference>
<evidence type="ECO:0000259" key="1">
    <source>
        <dbReference type="PROSITE" id="PS50011"/>
    </source>
</evidence>
<evidence type="ECO:0000313" key="3">
    <source>
        <dbReference type="Proteomes" id="UP000019374"/>
    </source>
</evidence>
<gene>
    <name evidence="2" type="ORF">OCS_00674</name>
</gene>
<dbReference type="OrthoDB" id="4062651at2759"/>
<keyword evidence="2" id="KW-0418">Kinase</keyword>
<dbReference type="InterPro" id="IPR011009">
    <property type="entry name" value="Kinase-like_dom_sf"/>
</dbReference>
<dbReference type="Proteomes" id="UP000019374">
    <property type="component" value="Unassembled WGS sequence"/>
</dbReference>
<dbReference type="Gene3D" id="1.10.510.10">
    <property type="entry name" value="Transferase(Phosphotransferase) domain 1"/>
    <property type="match status" value="1"/>
</dbReference>
<dbReference type="SUPFAM" id="SSF56112">
    <property type="entry name" value="Protein kinase-like (PK-like)"/>
    <property type="match status" value="1"/>
</dbReference>